<protein>
    <submittedName>
        <fullName evidence="1">Uncharacterized protein</fullName>
    </submittedName>
</protein>
<name>A0A2N5J757_9BIFI</name>
<dbReference type="AlphaFoldDB" id="A0A2N5J757"/>
<reference evidence="1 2" key="1">
    <citation type="submission" date="2017-07" db="EMBL/GenBank/DDBJ databases">
        <title>Bifidobacterium novel species.</title>
        <authorList>
            <person name="Lugli G.A."/>
            <person name="Milani C."/>
            <person name="Duranti S."/>
            <person name="Mangifesta M."/>
        </authorList>
    </citation>
    <scope>NUCLEOTIDE SEQUENCE [LARGE SCALE GENOMIC DNA]</scope>
    <source>
        <strain evidence="2">Uis1B</strain>
    </source>
</reference>
<dbReference type="EMBL" id="NMWU01000050">
    <property type="protein sequence ID" value="PLS30027.1"/>
    <property type="molecule type" value="Genomic_DNA"/>
</dbReference>
<keyword evidence="2" id="KW-1185">Reference proteome</keyword>
<gene>
    <name evidence="1" type="ORF">Uis1B_2153</name>
</gene>
<accession>A0A2N5J757</accession>
<sequence>MLRRVSLHSGSLMDITLGNDTHADTIGAYIGQYRQYKG</sequence>
<proteinExistence type="predicted"/>
<evidence type="ECO:0000313" key="2">
    <source>
        <dbReference type="Proteomes" id="UP000235050"/>
    </source>
</evidence>
<evidence type="ECO:0000313" key="1">
    <source>
        <dbReference type="EMBL" id="PLS30027.1"/>
    </source>
</evidence>
<comment type="caution">
    <text evidence="1">The sequence shown here is derived from an EMBL/GenBank/DDBJ whole genome shotgun (WGS) entry which is preliminary data.</text>
</comment>
<dbReference type="Proteomes" id="UP000235050">
    <property type="component" value="Unassembled WGS sequence"/>
</dbReference>
<organism evidence="1 2">
    <name type="scientific">Bifidobacterium margollesii</name>
    <dbReference type="NCBI Taxonomy" id="2020964"/>
    <lineage>
        <taxon>Bacteria</taxon>
        <taxon>Bacillati</taxon>
        <taxon>Actinomycetota</taxon>
        <taxon>Actinomycetes</taxon>
        <taxon>Bifidobacteriales</taxon>
        <taxon>Bifidobacteriaceae</taxon>
        <taxon>Bifidobacterium</taxon>
    </lineage>
</organism>